<dbReference type="PANTHER" id="PTHR12281">
    <property type="entry name" value="RP42 RELATED"/>
    <property type="match status" value="1"/>
</dbReference>
<dbReference type="AlphaFoldDB" id="S7RYT2"/>
<dbReference type="Gene3D" id="1.10.238.200">
    <property type="entry name" value="Cullin, PONY binding domain"/>
    <property type="match status" value="1"/>
</dbReference>
<keyword evidence="4" id="KW-1185">Reference proteome</keyword>
<dbReference type="GO" id="GO:0045116">
    <property type="term" value="P:protein neddylation"/>
    <property type="evidence" value="ECO:0007669"/>
    <property type="project" value="TreeGrafter"/>
</dbReference>
<dbReference type="EMBL" id="KB469298">
    <property type="protein sequence ID" value="EPQ58564.1"/>
    <property type="molecule type" value="Genomic_DNA"/>
</dbReference>
<comment type="function">
    <text evidence="1">Neddylation of cullins play an essential role in the regulation of SCF-type complexes activity.</text>
</comment>
<accession>S7RYT2</accession>
<dbReference type="GO" id="GO:0000151">
    <property type="term" value="C:ubiquitin ligase complex"/>
    <property type="evidence" value="ECO:0007669"/>
    <property type="project" value="TreeGrafter"/>
</dbReference>
<reference evidence="3 4" key="1">
    <citation type="journal article" date="2012" name="Science">
        <title>The Paleozoic origin of enzymatic lignin decomposition reconstructed from 31 fungal genomes.</title>
        <authorList>
            <person name="Floudas D."/>
            <person name="Binder M."/>
            <person name="Riley R."/>
            <person name="Barry K."/>
            <person name="Blanchette R.A."/>
            <person name="Henrissat B."/>
            <person name="Martinez A.T."/>
            <person name="Otillar R."/>
            <person name="Spatafora J.W."/>
            <person name="Yadav J.S."/>
            <person name="Aerts A."/>
            <person name="Benoit I."/>
            <person name="Boyd A."/>
            <person name="Carlson A."/>
            <person name="Copeland A."/>
            <person name="Coutinho P.M."/>
            <person name="de Vries R.P."/>
            <person name="Ferreira P."/>
            <person name="Findley K."/>
            <person name="Foster B."/>
            <person name="Gaskell J."/>
            <person name="Glotzer D."/>
            <person name="Gorecki P."/>
            <person name="Heitman J."/>
            <person name="Hesse C."/>
            <person name="Hori C."/>
            <person name="Igarashi K."/>
            <person name="Jurgens J.A."/>
            <person name="Kallen N."/>
            <person name="Kersten P."/>
            <person name="Kohler A."/>
            <person name="Kuees U."/>
            <person name="Kumar T.K.A."/>
            <person name="Kuo A."/>
            <person name="LaButti K."/>
            <person name="Larrondo L.F."/>
            <person name="Lindquist E."/>
            <person name="Ling A."/>
            <person name="Lombard V."/>
            <person name="Lucas S."/>
            <person name="Lundell T."/>
            <person name="Martin R."/>
            <person name="McLaughlin D.J."/>
            <person name="Morgenstern I."/>
            <person name="Morin E."/>
            <person name="Murat C."/>
            <person name="Nagy L.G."/>
            <person name="Nolan M."/>
            <person name="Ohm R.A."/>
            <person name="Patyshakuliyeva A."/>
            <person name="Rokas A."/>
            <person name="Ruiz-Duenas F.J."/>
            <person name="Sabat G."/>
            <person name="Salamov A."/>
            <person name="Samejima M."/>
            <person name="Schmutz J."/>
            <person name="Slot J.C."/>
            <person name="St John F."/>
            <person name="Stenlid J."/>
            <person name="Sun H."/>
            <person name="Sun S."/>
            <person name="Syed K."/>
            <person name="Tsang A."/>
            <person name="Wiebenga A."/>
            <person name="Young D."/>
            <person name="Pisabarro A."/>
            <person name="Eastwood D.C."/>
            <person name="Martin F."/>
            <person name="Cullen D."/>
            <person name="Grigoriev I.V."/>
            <person name="Hibbett D.S."/>
        </authorList>
    </citation>
    <scope>NUCLEOTIDE SEQUENCE [LARGE SCALE GENOMIC DNA]</scope>
    <source>
        <strain evidence="3 4">ATCC 11539</strain>
    </source>
</reference>
<dbReference type="GO" id="GO:0032182">
    <property type="term" value="F:ubiquitin-like protein binding"/>
    <property type="evidence" value="ECO:0007669"/>
    <property type="project" value="TreeGrafter"/>
</dbReference>
<dbReference type="HOGENOM" id="CLU_047042_6_0_1"/>
<proteinExistence type="predicted"/>
<dbReference type="Pfam" id="PF03556">
    <property type="entry name" value="Cullin_binding"/>
    <property type="match status" value="1"/>
</dbReference>
<gene>
    <name evidence="3" type="ORF">GLOTRDRAFT_57636</name>
</gene>
<dbReference type="InterPro" id="IPR014764">
    <property type="entry name" value="DCN-prot"/>
</dbReference>
<evidence type="ECO:0000313" key="4">
    <source>
        <dbReference type="Proteomes" id="UP000030669"/>
    </source>
</evidence>
<dbReference type="FunFam" id="1.10.238.200:FF:000003">
    <property type="entry name" value="DCN1-like protein 3"/>
    <property type="match status" value="1"/>
</dbReference>
<organism evidence="3 4">
    <name type="scientific">Gloeophyllum trabeum (strain ATCC 11539 / FP-39264 / Madison 617)</name>
    <name type="common">Brown rot fungus</name>
    <dbReference type="NCBI Taxonomy" id="670483"/>
    <lineage>
        <taxon>Eukaryota</taxon>
        <taxon>Fungi</taxon>
        <taxon>Dikarya</taxon>
        <taxon>Basidiomycota</taxon>
        <taxon>Agaricomycotina</taxon>
        <taxon>Agaricomycetes</taxon>
        <taxon>Gloeophyllales</taxon>
        <taxon>Gloeophyllaceae</taxon>
        <taxon>Gloeophyllum</taxon>
    </lineage>
</organism>
<dbReference type="PROSITE" id="PS51229">
    <property type="entry name" value="DCUN1"/>
    <property type="match status" value="1"/>
</dbReference>
<protein>
    <recommendedName>
        <fullName evidence="1">Defective in cullin neddylation protein</fullName>
    </recommendedName>
</protein>
<sequence>MDGALPLILAWQLRTKEMAKITREEWVKGMTELRISSLSVLALALRDLEDLLILDKPPIKRLSTPASSLDGPYNRERYFDYALRKKEAFVELYQFCFGLAKTEGSRNIDIEMAVPFWSVLVVPKYPIMSDILEFINEKGTFKGVNKDLWQMTLDFCESVSRNLDNYDADGAWPTMLDEFVSWKKSKQGEKERKGQVGGA</sequence>
<dbReference type="PANTHER" id="PTHR12281:SF31">
    <property type="entry name" value="DCN1-LIKE PROTEIN 3"/>
    <property type="match status" value="1"/>
</dbReference>
<evidence type="ECO:0000256" key="1">
    <source>
        <dbReference type="RuleBase" id="RU410713"/>
    </source>
</evidence>
<dbReference type="GeneID" id="19307186"/>
<dbReference type="eggNOG" id="KOG3077">
    <property type="taxonomic scope" value="Eukaryota"/>
</dbReference>
<evidence type="ECO:0000313" key="3">
    <source>
        <dbReference type="EMBL" id="EPQ58564.1"/>
    </source>
</evidence>
<dbReference type="OMA" id="CIAWFRE"/>
<dbReference type="GO" id="GO:0097602">
    <property type="term" value="F:cullin family protein binding"/>
    <property type="evidence" value="ECO:0007669"/>
    <property type="project" value="TreeGrafter"/>
</dbReference>
<name>S7RYT2_GLOTA</name>
<dbReference type="GO" id="GO:0031624">
    <property type="term" value="F:ubiquitin conjugating enzyme binding"/>
    <property type="evidence" value="ECO:0007669"/>
    <property type="project" value="TreeGrafter"/>
</dbReference>
<dbReference type="GO" id="GO:0005886">
    <property type="term" value="C:plasma membrane"/>
    <property type="evidence" value="ECO:0007669"/>
    <property type="project" value="UniProtKB-ARBA"/>
</dbReference>
<dbReference type="STRING" id="670483.S7RYT2"/>
<dbReference type="Proteomes" id="UP000030669">
    <property type="component" value="Unassembled WGS sequence"/>
</dbReference>
<dbReference type="InterPro" id="IPR005176">
    <property type="entry name" value="PONY_dom"/>
</dbReference>
<feature type="domain" description="DCUN1" evidence="2">
    <location>
        <begin position="1"/>
        <end position="184"/>
    </location>
</feature>
<dbReference type="Gene3D" id="1.10.238.10">
    <property type="entry name" value="EF-hand"/>
    <property type="match status" value="1"/>
</dbReference>
<dbReference type="InterPro" id="IPR042460">
    <property type="entry name" value="DCN1-like_PONY"/>
</dbReference>
<dbReference type="KEGG" id="gtr:GLOTRDRAFT_57636"/>
<dbReference type="OrthoDB" id="27198at2759"/>
<dbReference type="RefSeq" id="XP_007863072.1">
    <property type="nucleotide sequence ID" value="XM_007864881.1"/>
</dbReference>
<evidence type="ECO:0000259" key="2">
    <source>
        <dbReference type="PROSITE" id="PS51229"/>
    </source>
</evidence>